<dbReference type="SMART" id="SM00862">
    <property type="entry name" value="Trans_reg_C"/>
    <property type="match status" value="1"/>
</dbReference>
<dbReference type="PROSITE" id="PS50110">
    <property type="entry name" value="RESPONSE_REGULATORY"/>
    <property type="match status" value="1"/>
</dbReference>
<dbReference type="Pfam" id="PF00072">
    <property type="entry name" value="Response_reg"/>
    <property type="match status" value="1"/>
</dbReference>
<dbReference type="InterPro" id="IPR001789">
    <property type="entry name" value="Sig_transdc_resp-reg_receiver"/>
</dbReference>
<dbReference type="CDD" id="cd00383">
    <property type="entry name" value="trans_reg_C"/>
    <property type="match status" value="1"/>
</dbReference>
<organism evidence="10 11">
    <name type="scientific">Anaerosphaera aminiphila DSM 21120</name>
    <dbReference type="NCBI Taxonomy" id="1120995"/>
    <lineage>
        <taxon>Bacteria</taxon>
        <taxon>Bacillati</taxon>
        <taxon>Bacillota</taxon>
        <taxon>Tissierellia</taxon>
        <taxon>Tissierellales</taxon>
        <taxon>Peptoniphilaceae</taxon>
        <taxon>Anaerosphaera</taxon>
    </lineage>
</organism>
<dbReference type="RefSeq" id="WP_073183163.1">
    <property type="nucleotide sequence ID" value="NZ_FQXI01000001.1"/>
</dbReference>
<evidence type="ECO:0000256" key="4">
    <source>
        <dbReference type="ARBA" id="ARBA00023125"/>
    </source>
</evidence>
<dbReference type="InterPro" id="IPR011006">
    <property type="entry name" value="CheY-like_superfamily"/>
</dbReference>
<keyword evidence="2" id="KW-0902">Two-component regulatory system</keyword>
<evidence type="ECO:0000256" key="7">
    <source>
        <dbReference type="PROSITE-ProRule" id="PRU01091"/>
    </source>
</evidence>
<dbReference type="PANTHER" id="PTHR48111">
    <property type="entry name" value="REGULATOR OF RPOS"/>
    <property type="match status" value="1"/>
</dbReference>
<evidence type="ECO:0000259" key="8">
    <source>
        <dbReference type="PROSITE" id="PS50110"/>
    </source>
</evidence>
<feature type="modified residue" description="4-aspartylphosphate" evidence="6">
    <location>
        <position position="52"/>
    </location>
</feature>
<dbReference type="AlphaFoldDB" id="A0A1M5PJL0"/>
<dbReference type="OrthoDB" id="9790442at2"/>
<dbReference type="GO" id="GO:0000156">
    <property type="term" value="F:phosphorelay response regulator activity"/>
    <property type="evidence" value="ECO:0007669"/>
    <property type="project" value="TreeGrafter"/>
</dbReference>
<dbReference type="SMART" id="SM00448">
    <property type="entry name" value="REC"/>
    <property type="match status" value="1"/>
</dbReference>
<evidence type="ECO:0000259" key="9">
    <source>
        <dbReference type="PROSITE" id="PS51755"/>
    </source>
</evidence>
<feature type="DNA-binding region" description="OmpR/PhoB-type" evidence="7">
    <location>
        <begin position="132"/>
        <end position="230"/>
    </location>
</feature>
<gene>
    <name evidence="10" type="ORF">SAMN02745245_00357</name>
</gene>
<dbReference type="InterPro" id="IPR001867">
    <property type="entry name" value="OmpR/PhoB-type_DNA-bd"/>
</dbReference>
<dbReference type="EMBL" id="FQXI01000001">
    <property type="protein sequence ID" value="SHH01982.1"/>
    <property type="molecule type" value="Genomic_DNA"/>
</dbReference>
<dbReference type="Proteomes" id="UP000184032">
    <property type="component" value="Unassembled WGS sequence"/>
</dbReference>
<dbReference type="CDD" id="cd17574">
    <property type="entry name" value="REC_OmpR"/>
    <property type="match status" value="1"/>
</dbReference>
<feature type="domain" description="OmpR/PhoB-type" evidence="9">
    <location>
        <begin position="132"/>
        <end position="230"/>
    </location>
</feature>
<evidence type="ECO:0000256" key="3">
    <source>
        <dbReference type="ARBA" id="ARBA00023015"/>
    </source>
</evidence>
<dbReference type="GO" id="GO:0032993">
    <property type="term" value="C:protein-DNA complex"/>
    <property type="evidence" value="ECO:0007669"/>
    <property type="project" value="TreeGrafter"/>
</dbReference>
<feature type="domain" description="Response regulatory" evidence="8">
    <location>
        <begin position="3"/>
        <end position="117"/>
    </location>
</feature>
<accession>A0A1M5PJL0</accession>
<dbReference type="GO" id="GO:0006355">
    <property type="term" value="P:regulation of DNA-templated transcription"/>
    <property type="evidence" value="ECO:0007669"/>
    <property type="project" value="InterPro"/>
</dbReference>
<dbReference type="SUPFAM" id="SSF52172">
    <property type="entry name" value="CheY-like"/>
    <property type="match status" value="1"/>
</dbReference>
<dbReference type="Pfam" id="PF00486">
    <property type="entry name" value="Trans_reg_C"/>
    <property type="match status" value="1"/>
</dbReference>
<dbReference type="STRING" id="1120995.SAMN02745245_00357"/>
<keyword evidence="5" id="KW-0804">Transcription</keyword>
<keyword evidence="11" id="KW-1185">Reference proteome</keyword>
<evidence type="ECO:0000313" key="11">
    <source>
        <dbReference type="Proteomes" id="UP000184032"/>
    </source>
</evidence>
<dbReference type="Gene3D" id="1.10.10.10">
    <property type="entry name" value="Winged helix-like DNA-binding domain superfamily/Winged helix DNA-binding domain"/>
    <property type="match status" value="1"/>
</dbReference>
<keyword evidence="4 7" id="KW-0238">DNA-binding</keyword>
<proteinExistence type="predicted"/>
<evidence type="ECO:0000256" key="2">
    <source>
        <dbReference type="ARBA" id="ARBA00023012"/>
    </source>
</evidence>
<reference evidence="11" key="1">
    <citation type="submission" date="2016-11" db="EMBL/GenBank/DDBJ databases">
        <authorList>
            <person name="Varghese N."/>
            <person name="Submissions S."/>
        </authorList>
    </citation>
    <scope>NUCLEOTIDE SEQUENCE [LARGE SCALE GENOMIC DNA]</scope>
    <source>
        <strain evidence="11">DSM 21120</strain>
    </source>
</reference>
<evidence type="ECO:0000256" key="5">
    <source>
        <dbReference type="ARBA" id="ARBA00023163"/>
    </source>
</evidence>
<protein>
    <submittedName>
        <fullName evidence="10">DNA-binding response regulator, OmpR family, contains REC and winged-helix (WHTH) domain</fullName>
    </submittedName>
</protein>
<dbReference type="PANTHER" id="PTHR48111:SF40">
    <property type="entry name" value="PHOSPHATE REGULON TRANSCRIPTIONAL REGULATORY PROTEIN PHOB"/>
    <property type="match status" value="1"/>
</dbReference>
<dbReference type="InterPro" id="IPR036388">
    <property type="entry name" value="WH-like_DNA-bd_sf"/>
</dbReference>
<evidence type="ECO:0000313" key="10">
    <source>
        <dbReference type="EMBL" id="SHH01982.1"/>
    </source>
</evidence>
<evidence type="ECO:0000256" key="1">
    <source>
        <dbReference type="ARBA" id="ARBA00022553"/>
    </source>
</evidence>
<dbReference type="PROSITE" id="PS51755">
    <property type="entry name" value="OMPR_PHOB"/>
    <property type="match status" value="1"/>
</dbReference>
<sequence>MKNILLVEDDELMNKMVSNIIRNSGYKVFQAYSLREANNFLATKHLDLIILDINLPDGSGYNFLKVIQSTKAELPIIILTANDLKEDIIRGYQSGAVEYITKPFSNEILLLKIKSIFNLLAASKESHSGKLDDIYDNGDLKVNFSRLCAEVDRNSLELSPFEFQILKIFIKNKNTLLTRNKLMDLLWGSSEDFVEEHTLTAAISRLRRKIDCGEKKYIQTVYGMGYMFIEGESNEK</sequence>
<evidence type="ECO:0000256" key="6">
    <source>
        <dbReference type="PROSITE-ProRule" id="PRU00169"/>
    </source>
</evidence>
<name>A0A1M5PJL0_9FIRM</name>
<dbReference type="Gene3D" id="3.40.50.2300">
    <property type="match status" value="1"/>
</dbReference>
<dbReference type="InterPro" id="IPR039420">
    <property type="entry name" value="WalR-like"/>
</dbReference>
<keyword evidence="1 6" id="KW-0597">Phosphoprotein</keyword>
<keyword evidence="3" id="KW-0805">Transcription regulation</keyword>
<dbReference type="GO" id="GO:0000976">
    <property type="term" value="F:transcription cis-regulatory region binding"/>
    <property type="evidence" value="ECO:0007669"/>
    <property type="project" value="TreeGrafter"/>
</dbReference>
<dbReference type="GO" id="GO:0005829">
    <property type="term" value="C:cytosol"/>
    <property type="evidence" value="ECO:0007669"/>
    <property type="project" value="TreeGrafter"/>
</dbReference>